<evidence type="ECO:0000256" key="7">
    <source>
        <dbReference type="ARBA" id="ARBA00022695"/>
    </source>
</evidence>
<dbReference type="CDD" id="cd02064">
    <property type="entry name" value="FAD_synthetase_N"/>
    <property type="match status" value="1"/>
</dbReference>
<dbReference type="InterPro" id="IPR002606">
    <property type="entry name" value="Riboflavin_kinase_bac"/>
</dbReference>
<keyword evidence="6 15" id="KW-0808">Transferase</keyword>
<dbReference type="EC" id="2.7.7.2" evidence="15"/>
<keyword evidence="4 15" id="KW-0285">Flavoprotein</keyword>
<keyword evidence="11 15" id="KW-0067">ATP-binding</keyword>
<dbReference type="SUPFAM" id="SSF52374">
    <property type="entry name" value="Nucleotidylyl transferase"/>
    <property type="match status" value="1"/>
</dbReference>
<comment type="similarity">
    <text evidence="15">Belongs to the ribF family.</text>
</comment>
<evidence type="ECO:0000256" key="11">
    <source>
        <dbReference type="ARBA" id="ARBA00022840"/>
    </source>
</evidence>
<dbReference type="InterPro" id="IPR014729">
    <property type="entry name" value="Rossmann-like_a/b/a_fold"/>
</dbReference>
<comment type="catalytic activity">
    <reaction evidence="13 15">
        <text>riboflavin + ATP = FMN + ADP + H(+)</text>
        <dbReference type="Rhea" id="RHEA:14357"/>
        <dbReference type="ChEBI" id="CHEBI:15378"/>
        <dbReference type="ChEBI" id="CHEBI:30616"/>
        <dbReference type="ChEBI" id="CHEBI:57986"/>
        <dbReference type="ChEBI" id="CHEBI:58210"/>
        <dbReference type="ChEBI" id="CHEBI:456216"/>
        <dbReference type="EC" id="2.7.1.26"/>
    </reaction>
</comment>
<dbReference type="Gene3D" id="3.40.50.620">
    <property type="entry name" value="HUPs"/>
    <property type="match status" value="1"/>
</dbReference>
<dbReference type="InterPro" id="IPR004821">
    <property type="entry name" value="Cyt_trans-like"/>
</dbReference>
<dbReference type="NCBIfam" id="TIGR00125">
    <property type="entry name" value="cyt_tran_rel"/>
    <property type="match status" value="1"/>
</dbReference>
<comment type="caution">
    <text evidence="17">The sequence shown here is derived from an EMBL/GenBank/DDBJ whole genome shotgun (WGS) entry which is preliminary data.</text>
</comment>
<evidence type="ECO:0000256" key="4">
    <source>
        <dbReference type="ARBA" id="ARBA00022630"/>
    </source>
</evidence>
<evidence type="ECO:0000256" key="14">
    <source>
        <dbReference type="ARBA" id="ARBA00049494"/>
    </source>
</evidence>
<reference evidence="17 18" key="1">
    <citation type="submission" date="2022-03" db="EMBL/GenBank/DDBJ databases">
        <title>Genomic Encyclopedia of Type Strains, Phase III (KMG-III): the genomes of soil and plant-associated and newly described type strains.</title>
        <authorList>
            <person name="Whitman W."/>
        </authorList>
    </citation>
    <scope>NUCLEOTIDE SEQUENCE [LARGE SCALE GENOMIC DNA]</scope>
    <source>
        <strain evidence="17 18">BSker1</strain>
    </source>
</reference>
<evidence type="ECO:0000256" key="6">
    <source>
        <dbReference type="ARBA" id="ARBA00022679"/>
    </source>
</evidence>
<evidence type="ECO:0000256" key="10">
    <source>
        <dbReference type="ARBA" id="ARBA00022827"/>
    </source>
</evidence>
<protein>
    <recommendedName>
        <fullName evidence="15">Riboflavin biosynthesis protein</fullName>
    </recommendedName>
    <domain>
        <recommendedName>
            <fullName evidence="15">Riboflavin kinase</fullName>
            <ecNumber evidence="15">2.7.1.26</ecNumber>
        </recommendedName>
        <alternativeName>
            <fullName evidence="15">Flavokinase</fullName>
        </alternativeName>
    </domain>
    <domain>
        <recommendedName>
            <fullName evidence="15">FMN adenylyltransferase</fullName>
            <ecNumber evidence="15">2.7.7.2</ecNumber>
        </recommendedName>
        <alternativeName>
            <fullName evidence="15">FAD pyrophosphorylase</fullName>
        </alternativeName>
        <alternativeName>
            <fullName evidence="15">FAD synthase</fullName>
        </alternativeName>
    </domain>
</protein>
<evidence type="ECO:0000256" key="1">
    <source>
        <dbReference type="ARBA" id="ARBA00002121"/>
    </source>
</evidence>
<dbReference type="Proteomes" id="UP001523550">
    <property type="component" value="Unassembled WGS sequence"/>
</dbReference>
<evidence type="ECO:0000256" key="2">
    <source>
        <dbReference type="ARBA" id="ARBA00004726"/>
    </source>
</evidence>
<dbReference type="InterPro" id="IPR023465">
    <property type="entry name" value="Riboflavin_kinase_dom_sf"/>
</dbReference>
<gene>
    <name evidence="17" type="ORF">J2T60_000184</name>
</gene>
<evidence type="ECO:0000256" key="9">
    <source>
        <dbReference type="ARBA" id="ARBA00022777"/>
    </source>
</evidence>
<dbReference type="NCBIfam" id="NF004163">
    <property type="entry name" value="PRK05627.1-6"/>
    <property type="match status" value="1"/>
</dbReference>
<dbReference type="EMBL" id="JALJYF010000001">
    <property type="protein sequence ID" value="MCP1726219.1"/>
    <property type="molecule type" value="Genomic_DNA"/>
</dbReference>
<evidence type="ECO:0000256" key="8">
    <source>
        <dbReference type="ARBA" id="ARBA00022741"/>
    </source>
</evidence>
<organism evidence="17 18">
    <name type="scientific">Natronospira proteinivora</name>
    <dbReference type="NCBI Taxonomy" id="1807133"/>
    <lineage>
        <taxon>Bacteria</taxon>
        <taxon>Pseudomonadati</taxon>
        <taxon>Pseudomonadota</taxon>
        <taxon>Gammaproteobacteria</taxon>
        <taxon>Natronospirales</taxon>
        <taxon>Natronospiraceae</taxon>
        <taxon>Natronospira</taxon>
    </lineage>
</organism>
<dbReference type="InterPro" id="IPR015865">
    <property type="entry name" value="Riboflavin_kinase_bac/euk"/>
</dbReference>
<keyword evidence="10 15" id="KW-0274">FAD</keyword>
<dbReference type="InterPro" id="IPR023468">
    <property type="entry name" value="Riboflavin_kinase"/>
</dbReference>
<evidence type="ECO:0000256" key="3">
    <source>
        <dbReference type="ARBA" id="ARBA00005201"/>
    </source>
</evidence>
<comment type="function">
    <text evidence="1">Catalyzes the phosphorylation of riboflavin to FMN followed by the adenylation of FMN to FAD.</text>
</comment>
<dbReference type="RefSeq" id="WP_253444125.1">
    <property type="nucleotide sequence ID" value="NZ_JALJYF010000001.1"/>
</dbReference>
<keyword evidence="5 15" id="KW-0288">FMN</keyword>
<evidence type="ECO:0000256" key="5">
    <source>
        <dbReference type="ARBA" id="ARBA00022643"/>
    </source>
</evidence>
<proteinExistence type="inferred from homology"/>
<name>A0ABT1G4J6_9GAMM</name>
<dbReference type="Pfam" id="PF01687">
    <property type="entry name" value="Flavokinase"/>
    <property type="match status" value="1"/>
</dbReference>
<dbReference type="GO" id="GO:0008531">
    <property type="term" value="F:riboflavin kinase activity"/>
    <property type="evidence" value="ECO:0007669"/>
    <property type="project" value="UniProtKB-EC"/>
</dbReference>
<keyword evidence="8 15" id="KW-0547">Nucleotide-binding</keyword>
<dbReference type="SMART" id="SM00904">
    <property type="entry name" value="Flavokinase"/>
    <property type="match status" value="1"/>
</dbReference>
<dbReference type="GO" id="GO:0003919">
    <property type="term" value="F:FMN adenylyltransferase activity"/>
    <property type="evidence" value="ECO:0007669"/>
    <property type="project" value="UniProtKB-EC"/>
</dbReference>
<comment type="catalytic activity">
    <reaction evidence="14 15">
        <text>FMN + ATP + H(+) = FAD + diphosphate</text>
        <dbReference type="Rhea" id="RHEA:17237"/>
        <dbReference type="ChEBI" id="CHEBI:15378"/>
        <dbReference type="ChEBI" id="CHEBI:30616"/>
        <dbReference type="ChEBI" id="CHEBI:33019"/>
        <dbReference type="ChEBI" id="CHEBI:57692"/>
        <dbReference type="ChEBI" id="CHEBI:58210"/>
        <dbReference type="EC" id="2.7.7.2"/>
    </reaction>
</comment>
<evidence type="ECO:0000256" key="12">
    <source>
        <dbReference type="ARBA" id="ARBA00023268"/>
    </source>
</evidence>
<dbReference type="NCBIfam" id="NF004159">
    <property type="entry name" value="PRK05627.1-2"/>
    <property type="match status" value="1"/>
</dbReference>
<evidence type="ECO:0000313" key="18">
    <source>
        <dbReference type="Proteomes" id="UP001523550"/>
    </source>
</evidence>
<dbReference type="Pfam" id="PF06574">
    <property type="entry name" value="FAD_syn"/>
    <property type="match status" value="1"/>
</dbReference>
<keyword evidence="9 15" id="KW-0418">Kinase</keyword>
<dbReference type="InterPro" id="IPR015864">
    <property type="entry name" value="FAD_synthase"/>
</dbReference>
<keyword evidence="7 15" id="KW-0548">Nucleotidyltransferase</keyword>
<sequence length="309" mass="34463">MRLIRGRHNLHRTLKGGAVTIGNFDGLHRGHQAMLERARKAVNQRLLTVVSFEPRPLDFFLADKAPLRVAGFRDKCERLAQAGVDQFVVLRFDSALAAMAPDRFEREILAQGLAPEYVLIGDDFRYGHKRAGDADSLARAGGQLGFRLDCMPTVAEQGLRISSTRIRECLEAGDLKGAATLLGYPPAVTARVRHGRRLGRSLGYPTANLAVHEQLAARDGVYVVTVSGLGDQALPAIASLGRRPTVEGRRRLLEVHLFDWAGDLYGRHLRVNLLHHLRDEERFQDLDALRVQMDEDSRQARAWLAENSR</sequence>
<evidence type="ECO:0000256" key="13">
    <source>
        <dbReference type="ARBA" id="ARBA00047880"/>
    </source>
</evidence>
<dbReference type="NCBIfam" id="NF004160">
    <property type="entry name" value="PRK05627.1-3"/>
    <property type="match status" value="1"/>
</dbReference>
<evidence type="ECO:0000313" key="17">
    <source>
        <dbReference type="EMBL" id="MCP1726219.1"/>
    </source>
</evidence>
<dbReference type="PANTHER" id="PTHR22749:SF6">
    <property type="entry name" value="RIBOFLAVIN KINASE"/>
    <property type="match status" value="1"/>
</dbReference>
<dbReference type="NCBIfam" id="TIGR00083">
    <property type="entry name" value="ribF"/>
    <property type="match status" value="1"/>
</dbReference>
<evidence type="ECO:0000259" key="16">
    <source>
        <dbReference type="SMART" id="SM00904"/>
    </source>
</evidence>
<comment type="pathway">
    <text evidence="3 15">Cofactor biosynthesis; FMN biosynthesis; FMN from riboflavin (ATP route): step 1/1.</text>
</comment>
<accession>A0ABT1G4J6</accession>
<keyword evidence="12" id="KW-0511">Multifunctional enzyme</keyword>
<evidence type="ECO:0000256" key="15">
    <source>
        <dbReference type="PIRNR" id="PIRNR004491"/>
    </source>
</evidence>
<feature type="domain" description="Riboflavin kinase" evidence="16">
    <location>
        <begin position="181"/>
        <end position="305"/>
    </location>
</feature>
<dbReference type="EC" id="2.7.1.26" evidence="15"/>
<dbReference type="SUPFAM" id="SSF82114">
    <property type="entry name" value="Riboflavin kinase-like"/>
    <property type="match status" value="1"/>
</dbReference>
<dbReference type="PIRSF" id="PIRSF004491">
    <property type="entry name" value="FAD_Synth"/>
    <property type="match status" value="1"/>
</dbReference>
<keyword evidence="18" id="KW-1185">Reference proteome</keyword>
<comment type="pathway">
    <text evidence="2 15">Cofactor biosynthesis; FAD biosynthesis; FAD from FMN: step 1/1.</text>
</comment>
<dbReference type="Gene3D" id="2.40.30.30">
    <property type="entry name" value="Riboflavin kinase-like"/>
    <property type="match status" value="1"/>
</dbReference>
<dbReference type="PANTHER" id="PTHR22749">
    <property type="entry name" value="RIBOFLAVIN KINASE/FMN ADENYLYLTRANSFERASE"/>
    <property type="match status" value="1"/>
</dbReference>